<organism evidence="1 2">
    <name type="scientific">Patella caerulea</name>
    <name type="common">Rayed Mediterranean limpet</name>
    <dbReference type="NCBI Taxonomy" id="87958"/>
    <lineage>
        <taxon>Eukaryota</taxon>
        <taxon>Metazoa</taxon>
        <taxon>Spiralia</taxon>
        <taxon>Lophotrochozoa</taxon>
        <taxon>Mollusca</taxon>
        <taxon>Gastropoda</taxon>
        <taxon>Patellogastropoda</taxon>
        <taxon>Patelloidea</taxon>
        <taxon>Patellidae</taxon>
        <taxon>Patella</taxon>
    </lineage>
</organism>
<evidence type="ECO:0000313" key="1">
    <source>
        <dbReference type="EMBL" id="KAK6175394.1"/>
    </source>
</evidence>
<evidence type="ECO:0000313" key="2">
    <source>
        <dbReference type="Proteomes" id="UP001347796"/>
    </source>
</evidence>
<reference evidence="1 2" key="1">
    <citation type="submission" date="2024-01" db="EMBL/GenBank/DDBJ databases">
        <title>The genome of the rayed Mediterranean limpet Patella caerulea (Linnaeus, 1758).</title>
        <authorList>
            <person name="Anh-Thu Weber A."/>
            <person name="Halstead-Nussloch G."/>
        </authorList>
    </citation>
    <scope>NUCLEOTIDE SEQUENCE [LARGE SCALE GENOMIC DNA]</scope>
    <source>
        <strain evidence="1">AATW-2023a</strain>
        <tissue evidence="1">Whole specimen</tissue>
    </source>
</reference>
<dbReference type="Proteomes" id="UP001347796">
    <property type="component" value="Unassembled WGS sequence"/>
</dbReference>
<name>A0AAN8PG91_PATCE</name>
<comment type="caution">
    <text evidence="1">The sequence shown here is derived from an EMBL/GenBank/DDBJ whole genome shotgun (WGS) entry which is preliminary data.</text>
</comment>
<protein>
    <submittedName>
        <fullName evidence="1">Uncharacterized protein</fullName>
    </submittedName>
</protein>
<keyword evidence="2" id="KW-1185">Reference proteome</keyword>
<proteinExistence type="predicted"/>
<dbReference type="EMBL" id="JAZGQO010000010">
    <property type="protein sequence ID" value="KAK6175394.1"/>
    <property type="molecule type" value="Genomic_DNA"/>
</dbReference>
<dbReference type="AlphaFoldDB" id="A0AAN8PG91"/>
<gene>
    <name evidence="1" type="ORF">SNE40_013866</name>
</gene>
<accession>A0AAN8PG91</accession>
<sequence>MNPEKRKLCLKRALRLAPKRYSKNKAHRKQLKKKRYQFIMEKKSKRQEADNKKQKQILEISEHIKENGLWNSKTIKQNIQSIDSTNAKIKSVKQQLKYHQTILHSKADKTLFLYSVTGKPHSLEQLIQNLNQVISFETNNEELEEISSSINANTKFRCESQRKLLINNIIEKTKSVPKKVNSSSANQQVARKIVKKAEKRKMQHLCRINT</sequence>